<dbReference type="OrthoDB" id="9814791at2"/>
<keyword evidence="2" id="KW-1185">Reference proteome</keyword>
<organism evidence="1 2">
    <name type="scientific">Clostridium oryzae</name>
    <dbReference type="NCBI Taxonomy" id="1450648"/>
    <lineage>
        <taxon>Bacteria</taxon>
        <taxon>Bacillati</taxon>
        <taxon>Bacillota</taxon>
        <taxon>Clostridia</taxon>
        <taxon>Eubacteriales</taxon>
        <taxon>Clostridiaceae</taxon>
        <taxon>Clostridium</taxon>
    </lineage>
</organism>
<dbReference type="RefSeq" id="WP_079427187.1">
    <property type="nucleotide sequence ID" value="NZ_MZGV01000059.1"/>
</dbReference>
<dbReference type="EMBL" id="MZGV01000059">
    <property type="protein sequence ID" value="OPJ58309.1"/>
    <property type="molecule type" value="Genomic_DNA"/>
</dbReference>
<dbReference type="Proteomes" id="UP000190080">
    <property type="component" value="Unassembled WGS sequence"/>
</dbReference>
<dbReference type="STRING" id="1450648.CLORY_36720"/>
<name>A0A1V4IEG2_9CLOT</name>
<protein>
    <recommendedName>
        <fullName evidence="3">DUF1579 domain-containing protein</fullName>
    </recommendedName>
</protein>
<reference evidence="1 2" key="1">
    <citation type="submission" date="2017-03" db="EMBL/GenBank/DDBJ databases">
        <title>Genome sequence of Clostridium oryzae DSM 28571.</title>
        <authorList>
            <person name="Poehlein A."/>
            <person name="Daniel R."/>
        </authorList>
    </citation>
    <scope>NUCLEOTIDE SEQUENCE [LARGE SCALE GENOMIC DNA]</scope>
    <source>
        <strain evidence="1 2">DSM 28571</strain>
    </source>
</reference>
<dbReference type="AlphaFoldDB" id="A0A1V4IEG2"/>
<accession>A0A1V4IEG2</accession>
<evidence type="ECO:0000313" key="2">
    <source>
        <dbReference type="Proteomes" id="UP000190080"/>
    </source>
</evidence>
<evidence type="ECO:0008006" key="3">
    <source>
        <dbReference type="Google" id="ProtNLM"/>
    </source>
</evidence>
<sequence>MSAFTDTLVSNKKSELLTDEYDYWKDLIGEWEFEYISGHGTEKERHVEGEWIFERVLEGIGIQDMFICPSRKTREENPQPDAEYGVTLRMFNPSTKMWDMVYTCCGQMERFVGTKEDGKIVLTNLDNPSRKWAFVEISKTKFHWQNITVLPNKSWKINSDIYAVKKS</sequence>
<evidence type="ECO:0000313" key="1">
    <source>
        <dbReference type="EMBL" id="OPJ58309.1"/>
    </source>
</evidence>
<proteinExistence type="predicted"/>
<comment type="caution">
    <text evidence="1">The sequence shown here is derived from an EMBL/GenBank/DDBJ whole genome shotgun (WGS) entry which is preliminary data.</text>
</comment>
<gene>
    <name evidence="1" type="ORF">CLORY_36720</name>
</gene>